<reference evidence="2 3" key="1">
    <citation type="submission" date="2015-07" db="EMBL/GenBank/DDBJ databases">
        <authorList>
            <person name="Noorani M."/>
        </authorList>
    </citation>
    <scope>NUCLEOTIDE SEQUENCE [LARGE SCALE GENOMIC DNA]</scope>
    <source>
        <strain evidence="2 3">CECT 7802</strain>
    </source>
</reference>
<dbReference type="AlphaFoldDB" id="A0A0M6YR43"/>
<keyword evidence="3" id="KW-1185">Reference proteome</keyword>
<name>A0A0M6YR43_9RHOB</name>
<feature type="transmembrane region" description="Helical" evidence="1">
    <location>
        <begin position="164"/>
        <end position="188"/>
    </location>
</feature>
<proteinExistence type="predicted"/>
<dbReference type="STRING" id="420998.JDO7802_03506"/>
<feature type="transmembrane region" description="Helical" evidence="1">
    <location>
        <begin position="23"/>
        <end position="48"/>
    </location>
</feature>
<protein>
    <submittedName>
        <fullName evidence="2">Putative integral membrane protein</fullName>
    </submittedName>
</protein>
<evidence type="ECO:0000256" key="1">
    <source>
        <dbReference type="SAM" id="Phobius"/>
    </source>
</evidence>
<dbReference type="Proteomes" id="UP000049222">
    <property type="component" value="Unassembled WGS sequence"/>
</dbReference>
<dbReference type="InterPro" id="IPR006938">
    <property type="entry name" value="DUF624"/>
</dbReference>
<sequence length="198" mass="20702">MMGRVVTFCCTRIWQMAAINLTALGLTLIGGLILGVVPAIVAAFWAVGRLDRPAADLARGMWDEWRAEFLRSNIVALPPLVAAIAALMAMPFGGVVAGLLLLVAILSAAYALAALQMLAQVDGTAGDARANAALAFALAPWRHVLATALVPAALIIGWSQPPLALWFGLSVPCLLARSFINPALVVALPTETRACRPA</sequence>
<feature type="transmembrane region" description="Helical" evidence="1">
    <location>
        <begin position="95"/>
        <end position="119"/>
    </location>
</feature>
<keyword evidence="1" id="KW-1133">Transmembrane helix</keyword>
<accession>A0A0M6YR43</accession>
<feature type="transmembrane region" description="Helical" evidence="1">
    <location>
        <begin position="69"/>
        <end position="89"/>
    </location>
</feature>
<keyword evidence="1" id="KW-0812">Transmembrane</keyword>
<keyword evidence="1" id="KW-0472">Membrane</keyword>
<evidence type="ECO:0000313" key="3">
    <source>
        <dbReference type="Proteomes" id="UP000049222"/>
    </source>
</evidence>
<dbReference type="Pfam" id="PF04854">
    <property type="entry name" value="DUF624"/>
    <property type="match status" value="1"/>
</dbReference>
<evidence type="ECO:0000313" key="2">
    <source>
        <dbReference type="EMBL" id="CTQ51466.1"/>
    </source>
</evidence>
<organism evidence="2 3">
    <name type="scientific">Jannaschia donghaensis</name>
    <dbReference type="NCBI Taxonomy" id="420998"/>
    <lineage>
        <taxon>Bacteria</taxon>
        <taxon>Pseudomonadati</taxon>
        <taxon>Pseudomonadota</taxon>
        <taxon>Alphaproteobacteria</taxon>
        <taxon>Rhodobacterales</taxon>
        <taxon>Roseobacteraceae</taxon>
        <taxon>Jannaschia</taxon>
    </lineage>
</organism>
<gene>
    <name evidence="2" type="ORF">JDO7802_03506</name>
</gene>
<dbReference type="EMBL" id="CXSU01000012">
    <property type="protein sequence ID" value="CTQ51466.1"/>
    <property type="molecule type" value="Genomic_DNA"/>
</dbReference>
<feature type="transmembrane region" description="Helical" evidence="1">
    <location>
        <begin position="131"/>
        <end position="158"/>
    </location>
</feature>